<keyword evidence="2" id="KW-1185">Reference proteome</keyword>
<comment type="caution">
    <text evidence="1">The sequence shown here is derived from an EMBL/GenBank/DDBJ whole genome shotgun (WGS) entry which is preliminary data.</text>
</comment>
<accession>A0A4R8IPK1</accession>
<reference evidence="1 2" key="1">
    <citation type="submission" date="2019-03" db="EMBL/GenBank/DDBJ databases">
        <title>Genomic Encyclopedia of Type Strains, Phase IV (KMG-IV): sequencing the most valuable type-strain genomes for metagenomic binning, comparative biology and taxonomic classification.</title>
        <authorList>
            <person name="Goeker M."/>
        </authorList>
    </citation>
    <scope>NUCLEOTIDE SEQUENCE [LARGE SCALE GENOMIC DNA]</scope>
    <source>
        <strain evidence="1 2">DSM 16326</strain>
    </source>
</reference>
<name>A0A4R8IPK1_9GAMM</name>
<protein>
    <submittedName>
        <fullName evidence="1">Uncharacterized protein</fullName>
    </submittedName>
</protein>
<evidence type="ECO:0000313" key="2">
    <source>
        <dbReference type="Proteomes" id="UP000294914"/>
    </source>
</evidence>
<dbReference type="EMBL" id="SOQX01000009">
    <property type="protein sequence ID" value="TDX98121.1"/>
    <property type="molecule type" value="Genomic_DNA"/>
</dbReference>
<evidence type="ECO:0000313" key="1">
    <source>
        <dbReference type="EMBL" id="TDX98121.1"/>
    </source>
</evidence>
<sequence>MKHVNREAPMMVQCGEGWCIETPAGMEGPLDSRQDAAVYLNLLNRVNAARNEQACLDGEAP</sequence>
<dbReference type="RefSeq" id="WP_134085142.1">
    <property type="nucleotide sequence ID" value="NZ_SOQX01000009.1"/>
</dbReference>
<proteinExistence type="predicted"/>
<gene>
    <name evidence="1" type="ORF">EDC23_2603</name>
</gene>
<dbReference type="AlphaFoldDB" id="A0A4R8IPK1"/>
<organism evidence="1 2">
    <name type="scientific">Thiohalophilus thiocyanatoxydans</name>
    <dbReference type="NCBI Taxonomy" id="381308"/>
    <lineage>
        <taxon>Bacteria</taxon>
        <taxon>Pseudomonadati</taxon>
        <taxon>Pseudomonadota</taxon>
        <taxon>Gammaproteobacteria</taxon>
        <taxon>Thiohalomonadales</taxon>
        <taxon>Thiohalophilaceae</taxon>
        <taxon>Thiohalophilus</taxon>
    </lineage>
</organism>
<dbReference type="Proteomes" id="UP000294914">
    <property type="component" value="Unassembled WGS sequence"/>
</dbReference>